<organism evidence="2 3">
    <name type="scientific">Nelumbo nucifera</name>
    <name type="common">Sacred lotus</name>
    <dbReference type="NCBI Taxonomy" id="4432"/>
    <lineage>
        <taxon>Eukaryota</taxon>
        <taxon>Viridiplantae</taxon>
        <taxon>Streptophyta</taxon>
        <taxon>Embryophyta</taxon>
        <taxon>Tracheophyta</taxon>
        <taxon>Spermatophyta</taxon>
        <taxon>Magnoliopsida</taxon>
        <taxon>Proteales</taxon>
        <taxon>Nelumbonaceae</taxon>
        <taxon>Nelumbo</taxon>
    </lineage>
</organism>
<dbReference type="PANTHER" id="PTHR37721:SF1">
    <property type="entry name" value="OS05G0464200 PROTEIN"/>
    <property type="match status" value="1"/>
</dbReference>
<reference evidence="2 3" key="1">
    <citation type="journal article" date="2020" name="Mol. Biol. Evol.">
        <title>Distinct Expression and Methylation Patterns for Genes with Different Fates following a Single Whole-Genome Duplication in Flowering Plants.</title>
        <authorList>
            <person name="Shi T."/>
            <person name="Rahmani R.S."/>
            <person name="Gugger P.F."/>
            <person name="Wang M."/>
            <person name="Li H."/>
            <person name="Zhang Y."/>
            <person name="Li Z."/>
            <person name="Wang Q."/>
            <person name="Van de Peer Y."/>
            <person name="Marchal K."/>
            <person name="Chen J."/>
        </authorList>
    </citation>
    <scope>NUCLEOTIDE SEQUENCE [LARGE SCALE GENOMIC DNA]</scope>
    <source>
        <tissue evidence="2">Leaf</tissue>
    </source>
</reference>
<dbReference type="AlphaFoldDB" id="A0A822Y8W6"/>
<gene>
    <name evidence="2" type="ORF">HUJ06_027506</name>
</gene>
<accession>A0A822Y8W6</accession>
<evidence type="ECO:0000256" key="1">
    <source>
        <dbReference type="SAM" id="MobiDB-lite"/>
    </source>
</evidence>
<feature type="region of interest" description="Disordered" evidence="1">
    <location>
        <begin position="80"/>
        <end position="117"/>
    </location>
</feature>
<evidence type="ECO:0000313" key="2">
    <source>
        <dbReference type="EMBL" id="DAD26038.1"/>
    </source>
</evidence>
<protein>
    <submittedName>
        <fullName evidence="2">Uncharacterized protein</fullName>
    </submittedName>
</protein>
<keyword evidence="3" id="KW-1185">Reference proteome</keyword>
<evidence type="ECO:0000313" key="3">
    <source>
        <dbReference type="Proteomes" id="UP000607653"/>
    </source>
</evidence>
<comment type="caution">
    <text evidence="2">The sequence shown here is derived from an EMBL/GenBank/DDBJ whole genome shotgun (WGS) entry which is preliminary data.</text>
</comment>
<dbReference type="EMBL" id="DUZY01000002">
    <property type="protein sequence ID" value="DAD26038.1"/>
    <property type="molecule type" value="Genomic_DNA"/>
</dbReference>
<dbReference type="Proteomes" id="UP000607653">
    <property type="component" value="Unassembled WGS sequence"/>
</dbReference>
<sequence>MGPLGNNLKRGVVLSWLCSLRLLQRNLYSVASLVSTRLAEMANEPVKPMNKRKASFPPKRGQIKVRIIGNLIKTIIVAAKAGGRRGRSRRQDGRDGDGSTSVSTTPPQSAYTSETDV</sequence>
<name>A0A822Y8W6_NELNU</name>
<dbReference type="PANTHER" id="PTHR37721">
    <property type="entry name" value="OS05G0464200 PROTEIN"/>
    <property type="match status" value="1"/>
</dbReference>
<proteinExistence type="predicted"/>
<feature type="compositionally biased region" description="Polar residues" evidence="1">
    <location>
        <begin position="100"/>
        <end position="117"/>
    </location>
</feature>